<evidence type="ECO:0000256" key="10">
    <source>
        <dbReference type="ARBA" id="ARBA00023034"/>
    </source>
</evidence>
<keyword evidence="12" id="KW-1015">Disulfide bond</keyword>
<dbReference type="Proteomes" id="UP001154078">
    <property type="component" value="Chromosome 3"/>
</dbReference>
<gene>
    <name evidence="20" type="ORF">MELIAE_LOCUS5572</name>
</gene>
<dbReference type="InterPro" id="IPR023827">
    <property type="entry name" value="Peptidase_S8_Asp-AS"/>
</dbReference>
<keyword evidence="7 17" id="KW-0378">Hydrolase</keyword>
<dbReference type="InterPro" id="IPR034182">
    <property type="entry name" value="Kexin/furin"/>
</dbReference>
<dbReference type="PROSITE" id="PS51892">
    <property type="entry name" value="SUBTILASE"/>
    <property type="match status" value="1"/>
</dbReference>
<dbReference type="SUPFAM" id="SSF49785">
    <property type="entry name" value="Galactose-binding domain-like"/>
    <property type="match status" value="1"/>
</dbReference>
<dbReference type="Gene3D" id="3.40.50.200">
    <property type="entry name" value="Peptidase S8/S53 domain"/>
    <property type="match status" value="1"/>
</dbReference>
<comment type="catalytic activity">
    <reaction evidence="14">
        <text>Release of mature proteins from their proproteins by cleavage of -Arg-Xaa-Yaa-Arg-|-Zaa- bonds, where Xaa can be any amino acid and Yaa is Arg or Lys. Releases albumin, complement component C3 and von Willebrand factor from their respective precursors.</text>
        <dbReference type="EC" id="3.4.21.75"/>
    </reaction>
</comment>
<keyword evidence="11" id="KW-0865">Zymogen</keyword>
<keyword evidence="21" id="KW-1185">Reference proteome</keyword>
<dbReference type="PROSITE" id="PS00138">
    <property type="entry name" value="SUBTILASE_SER"/>
    <property type="match status" value="1"/>
</dbReference>
<evidence type="ECO:0000256" key="2">
    <source>
        <dbReference type="ARBA" id="ARBA00004394"/>
    </source>
</evidence>
<evidence type="ECO:0000313" key="20">
    <source>
        <dbReference type="EMBL" id="CAH0553623.1"/>
    </source>
</evidence>
<dbReference type="GO" id="GO:0043005">
    <property type="term" value="C:neuron projection"/>
    <property type="evidence" value="ECO:0007669"/>
    <property type="project" value="TreeGrafter"/>
</dbReference>
<evidence type="ECO:0000256" key="4">
    <source>
        <dbReference type="ARBA" id="ARBA00022670"/>
    </source>
</evidence>
<evidence type="ECO:0000256" key="15">
    <source>
        <dbReference type="ARBA" id="ARBA00038993"/>
    </source>
</evidence>
<dbReference type="GO" id="GO:0004252">
    <property type="term" value="F:serine-type endopeptidase activity"/>
    <property type="evidence" value="ECO:0007669"/>
    <property type="project" value="UniProtKB-UniRule"/>
</dbReference>
<feature type="signal peptide" evidence="18">
    <location>
        <begin position="1"/>
        <end position="19"/>
    </location>
</feature>
<dbReference type="FunFam" id="3.40.50.200:FF:000001">
    <property type="entry name" value="Furin 2, isoform B"/>
    <property type="match status" value="1"/>
</dbReference>
<dbReference type="InterPro" id="IPR002884">
    <property type="entry name" value="P_dom"/>
</dbReference>
<evidence type="ECO:0000259" key="19">
    <source>
        <dbReference type="PROSITE" id="PS51829"/>
    </source>
</evidence>
<evidence type="ECO:0000256" key="17">
    <source>
        <dbReference type="PROSITE-ProRule" id="PRU01240"/>
    </source>
</evidence>
<feature type="active site" description="Charge relay system" evidence="16 17">
    <location>
        <position position="401"/>
    </location>
</feature>
<dbReference type="InterPro" id="IPR023828">
    <property type="entry name" value="Peptidase_S8_Ser-AS"/>
</dbReference>
<comment type="subcellular location">
    <subcellularLocation>
        <location evidence="2">Golgi apparatus membrane</location>
    </subcellularLocation>
</comment>
<keyword evidence="10" id="KW-0333">Golgi apparatus</keyword>
<dbReference type="PANTHER" id="PTHR42884:SF14">
    <property type="entry name" value="NEUROENDOCRINE CONVERTASE 1"/>
    <property type="match status" value="1"/>
</dbReference>
<evidence type="ECO:0000313" key="21">
    <source>
        <dbReference type="Proteomes" id="UP001154078"/>
    </source>
</evidence>
<dbReference type="SUPFAM" id="SSF54897">
    <property type="entry name" value="Protease propeptides/inhibitors"/>
    <property type="match status" value="1"/>
</dbReference>
<evidence type="ECO:0000256" key="9">
    <source>
        <dbReference type="ARBA" id="ARBA00022837"/>
    </source>
</evidence>
<dbReference type="InterPro" id="IPR008979">
    <property type="entry name" value="Galactose-bd-like_sf"/>
</dbReference>
<evidence type="ECO:0000256" key="14">
    <source>
        <dbReference type="ARBA" id="ARBA00035756"/>
    </source>
</evidence>
<keyword evidence="4 17" id="KW-0645">Protease</keyword>
<keyword evidence="8 17" id="KW-0720">Serine protease</keyword>
<dbReference type="InterPro" id="IPR000209">
    <property type="entry name" value="Peptidase_S8/S53_dom"/>
</dbReference>
<dbReference type="EC" id="3.4.21.75" evidence="15"/>
<dbReference type="PROSITE" id="PS00136">
    <property type="entry name" value="SUBTILASE_ASP"/>
    <property type="match status" value="1"/>
</dbReference>
<reference evidence="20" key="1">
    <citation type="submission" date="2021-12" db="EMBL/GenBank/DDBJ databases">
        <authorList>
            <person name="King R."/>
        </authorList>
    </citation>
    <scope>NUCLEOTIDE SEQUENCE</scope>
</reference>
<keyword evidence="9" id="KW-0106">Calcium</keyword>
<dbReference type="InterPro" id="IPR022398">
    <property type="entry name" value="Peptidase_S8_His-AS"/>
</dbReference>
<dbReference type="InterPro" id="IPR038466">
    <property type="entry name" value="S8_pro-domain_sf"/>
</dbReference>
<dbReference type="Gene3D" id="3.30.70.850">
    <property type="entry name" value="Peptidase S8, pro-domain"/>
    <property type="match status" value="1"/>
</dbReference>
<dbReference type="OrthoDB" id="300641at2759"/>
<proteinExistence type="inferred from homology"/>
<dbReference type="PROSITE" id="PS00137">
    <property type="entry name" value="SUBTILASE_HIS"/>
    <property type="match status" value="1"/>
</dbReference>
<evidence type="ECO:0000256" key="3">
    <source>
        <dbReference type="ARBA" id="ARBA00005325"/>
    </source>
</evidence>
<feature type="chain" id="PRO_5040265511" description="furin" evidence="18">
    <location>
        <begin position="20"/>
        <end position="664"/>
    </location>
</feature>
<dbReference type="CDD" id="cd04059">
    <property type="entry name" value="Peptidases_S8_Protein_convertases_Kexins_Furin-like"/>
    <property type="match status" value="1"/>
</dbReference>
<dbReference type="AlphaFoldDB" id="A0A9P0B1R9"/>
<dbReference type="PRINTS" id="PR00723">
    <property type="entry name" value="SUBTILISIN"/>
</dbReference>
<name>A0A9P0B1R9_BRAAE</name>
<dbReference type="FunFam" id="2.60.120.260:FF:000006">
    <property type="entry name" value="Proprotein convertase subtilisin/kexin type 5"/>
    <property type="match status" value="1"/>
</dbReference>
<dbReference type="PROSITE" id="PS51829">
    <property type="entry name" value="P_HOMO_B"/>
    <property type="match status" value="1"/>
</dbReference>
<keyword evidence="6 18" id="KW-0732">Signal</keyword>
<evidence type="ECO:0000256" key="16">
    <source>
        <dbReference type="PIRSR" id="PIRSR615500-1"/>
    </source>
</evidence>
<comment type="cofactor">
    <cofactor evidence="1">
        <name>Ca(2+)</name>
        <dbReference type="ChEBI" id="CHEBI:29108"/>
    </cofactor>
</comment>
<keyword evidence="13" id="KW-0325">Glycoprotein</keyword>
<feature type="domain" description="P/Homo B" evidence="19">
    <location>
        <begin position="477"/>
        <end position="614"/>
    </location>
</feature>
<feature type="active site" description="Charge relay system" evidence="16 17">
    <location>
        <position position="186"/>
    </location>
</feature>
<dbReference type="Pfam" id="PF16470">
    <property type="entry name" value="S8_pro-domain"/>
    <property type="match status" value="1"/>
</dbReference>
<evidence type="ECO:0000256" key="12">
    <source>
        <dbReference type="ARBA" id="ARBA00023157"/>
    </source>
</evidence>
<dbReference type="GO" id="GO:0005615">
    <property type="term" value="C:extracellular space"/>
    <property type="evidence" value="ECO:0007669"/>
    <property type="project" value="TreeGrafter"/>
</dbReference>
<comment type="similarity">
    <text evidence="3">Belongs to the peptidase S8 family. Furin subfamily.</text>
</comment>
<dbReference type="InterPro" id="IPR036852">
    <property type="entry name" value="Peptidase_S8/S53_dom_sf"/>
</dbReference>
<dbReference type="Pfam" id="PF00082">
    <property type="entry name" value="Peptidase_S8"/>
    <property type="match status" value="1"/>
</dbReference>
<organism evidence="20 21">
    <name type="scientific">Brassicogethes aeneus</name>
    <name type="common">Rape pollen beetle</name>
    <name type="synonym">Meligethes aeneus</name>
    <dbReference type="NCBI Taxonomy" id="1431903"/>
    <lineage>
        <taxon>Eukaryota</taxon>
        <taxon>Metazoa</taxon>
        <taxon>Ecdysozoa</taxon>
        <taxon>Arthropoda</taxon>
        <taxon>Hexapoda</taxon>
        <taxon>Insecta</taxon>
        <taxon>Pterygota</taxon>
        <taxon>Neoptera</taxon>
        <taxon>Endopterygota</taxon>
        <taxon>Coleoptera</taxon>
        <taxon>Polyphaga</taxon>
        <taxon>Cucujiformia</taxon>
        <taxon>Nitidulidae</taxon>
        <taxon>Meligethinae</taxon>
        <taxon>Brassicogethes</taxon>
    </lineage>
</organism>
<dbReference type="Pfam" id="PF01483">
    <property type="entry name" value="P_proprotein"/>
    <property type="match status" value="1"/>
</dbReference>
<dbReference type="InterPro" id="IPR015500">
    <property type="entry name" value="Peptidase_S8_subtilisin-rel"/>
</dbReference>
<evidence type="ECO:0000256" key="5">
    <source>
        <dbReference type="ARBA" id="ARBA00022685"/>
    </source>
</evidence>
<dbReference type="Gene3D" id="2.60.120.260">
    <property type="entry name" value="Galactose-binding domain-like"/>
    <property type="match status" value="1"/>
</dbReference>
<accession>A0A9P0B1R9</accession>
<dbReference type="PANTHER" id="PTHR42884">
    <property type="entry name" value="PROPROTEIN CONVERTASE SUBTILISIN/KEXIN-RELATED"/>
    <property type="match status" value="1"/>
</dbReference>
<dbReference type="SUPFAM" id="SSF52743">
    <property type="entry name" value="Subtilisin-like"/>
    <property type="match status" value="1"/>
</dbReference>
<evidence type="ECO:0000256" key="11">
    <source>
        <dbReference type="ARBA" id="ARBA00023145"/>
    </source>
</evidence>
<dbReference type="InterPro" id="IPR032815">
    <property type="entry name" value="S8_pro-domain"/>
</dbReference>
<evidence type="ECO:0000256" key="6">
    <source>
        <dbReference type="ARBA" id="ARBA00022729"/>
    </source>
</evidence>
<dbReference type="GO" id="GO:0000139">
    <property type="term" value="C:Golgi membrane"/>
    <property type="evidence" value="ECO:0007669"/>
    <property type="project" value="UniProtKB-SubCell"/>
</dbReference>
<sequence>MVVARSFVLISFVFCFVHAADGIKELVVRLKGGPLVAQLLAKESGYFYKGPVTGFDDTFILKPIPNAYPTYNKRGKTIEKRLSDDQRVEWAEEQTSKERHKRDFIEPEDVPHERTKRISNNKRKIYKRPPPPLGKNERIFNDELWTQEWYLQDTRTRPDLPKLDLNVLPVYKSGISGKDVRISILDDGIEYTHDDLIDNYDPDISYDCNQEDLDPIPRYDVHKSNSHGTRCAGEVAMTANNKICGVGIAFNSKIGGVKMLDGLVTDRIEGTALGYALDLVDIYSASWGPKDDGKTVDGPGRLAKESLEKGITMGRNGRGSIYVWASGNGGSKGDNCNCDGYLASIFTISIGSASQKGEFPWYGEECASTLAVTYSSGAYKDQMIATTDLNNECTIKHTGTSASAPLAAGIIALALEVNPNLTWRDVQYLVVWTSEPAPVVDNPGWQLNAAGFWFNTRFGFGLMNAYGFVKAAANWTNVPDKSLCSIRSNLGSNTTISYGNPLKILIFTTGCQNTDQEINYLEHLQLKTNINYSVRGVLDITITSPSGSTIQVLAPRKFDKSKSGFRNWTFMSVMTWGEKVHGTWIVTITDNIGPEGNNGNIGETTLTLHGTKYLPEHMRNGRRNYDHNYNRVNSRFHKKDMISENLYYSPNEDNLVFYDEYLEK</sequence>
<evidence type="ECO:0000256" key="8">
    <source>
        <dbReference type="ARBA" id="ARBA00022825"/>
    </source>
</evidence>
<evidence type="ECO:0000256" key="13">
    <source>
        <dbReference type="ARBA" id="ARBA00023180"/>
    </source>
</evidence>
<dbReference type="GO" id="GO:0016486">
    <property type="term" value="P:peptide hormone processing"/>
    <property type="evidence" value="ECO:0007669"/>
    <property type="project" value="TreeGrafter"/>
</dbReference>
<keyword evidence="5" id="KW-0165">Cleavage on pair of basic residues</keyword>
<evidence type="ECO:0000256" key="18">
    <source>
        <dbReference type="SAM" id="SignalP"/>
    </source>
</evidence>
<protein>
    <recommendedName>
        <fullName evidence="15">furin</fullName>
        <ecNumber evidence="15">3.4.21.75</ecNumber>
    </recommendedName>
</protein>
<evidence type="ECO:0000256" key="7">
    <source>
        <dbReference type="ARBA" id="ARBA00022801"/>
    </source>
</evidence>
<evidence type="ECO:0000256" key="1">
    <source>
        <dbReference type="ARBA" id="ARBA00001913"/>
    </source>
</evidence>
<feature type="active site" description="Charge relay system" evidence="16 17">
    <location>
        <position position="227"/>
    </location>
</feature>
<dbReference type="EMBL" id="OV121134">
    <property type="protein sequence ID" value="CAH0553623.1"/>
    <property type="molecule type" value="Genomic_DNA"/>
</dbReference>